<feature type="region of interest" description="Disordered" evidence="1">
    <location>
        <begin position="33"/>
        <end position="52"/>
    </location>
</feature>
<dbReference type="InterPro" id="IPR016187">
    <property type="entry name" value="CTDL_fold"/>
</dbReference>
<feature type="domain" description="C-type lectin" evidence="2">
    <location>
        <begin position="198"/>
        <end position="320"/>
    </location>
</feature>
<dbReference type="AlphaFoldDB" id="A0A914WQM2"/>
<dbReference type="PROSITE" id="PS50234">
    <property type="entry name" value="VWFA"/>
    <property type="match status" value="2"/>
</dbReference>
<dbReference type="Pfam" id="PF00059">
    <property type="entry name" value="Lectin_C"/>
    <property type="match status" value="1"/>
</dbReference>
<dbReference type="InterPro" id="IPR001304">
    <property type="entry name" value="C-type_lectin-like"/>
</dbReference>
<evidence type="ECO:0000259" key="2">
    <source>
        <dbReference type="PROSITE" id="PS50041"/>
    </source>
</evidence>
<evidence type="ECO:0000313" key="5">
    <source>
        <dbReference type="WBParaSite" id="PSAMB.scaffold4568size14203.g24769.t1"/>
    </source>
</evidence>
<evidence type="ECO:0000256" key="1">
    <source>
        <dbReference type="SAM" id="MobiDB-lite"/>
    </source>
</evidence>
<dbReference type="SUPFAM" id="SSF53300">
    <property type="entry name" value="vWA-like"/>
    <property type="match status" value="2"/>
</dbReference>
<name>A0A914WQM2_9BILA</name>
<dbReference type="PANTHER" id="PTHR22803">
    <property type="entry name" value="MANNOSE, PHOSPHOLIPASE, LECTIN RECEPTOR RELATED"/>
    <property type="match status" value="1"/>
</dbReference>
<dbReference type="InterPro" id="IPR002035">
    <property type="entry name" value="VWF_A"/>
</dbReference>
<dbReference type="Pfam" id="PF00092">
    <property type="entry name" value="VWA"/>
    <property type="match status" value="2"/>
</dbReference>
<dbReference type="Proteomes" id="UP000887566">
    <property type="component" value="Unplaced"/>
</dbReference>
<feature type="domain" description="VWFA" evidence="3">
    <location>
        <begin position="570"/>
        <end position="743"/>
    </location>
</feature>
<dbReference type="WBParaSite" id="PSAMB.scaffold4568size14203.g24769.t1">
    <property type="protein sequence ID" value="PSAMB.scaffold4568size14203.g24769.t1"/>
    <property type="gene ID" value="PSAMB.scaffold4568size14203.g24769"/>
</dbReference>
<reference evidence="5" key="1">
    <citation type="submission" date="2022-11" db="UniProtKB">
        <authorList>
            <consortium name="WormBaseParasite"/>
        </authorList>
    </citation>
    <scope>IDENTIFICATION</scope>
</reference>
<dbReference type="Gene3D" id="3.40.50.410">
    <property type="entry name" value="von Willebrand factor, type A domain"/>
    <property type="match status" value="2"/>
</dbReference>
<accession>A0A914WQM2</accession>
<feature type="compositionally biased region" description="Low complexity" evidence="1">
    <location>
        <begin position="33"/>
        <end position="48"/>
    </location>
</feature>
<dbReference type="InterPro" id="IPR050111">
    <property type="entry name" value="C-type_lectin/snaclec_domain"/>
</dbReference>
<dbReference type="PROSITE" id="PS50041">
    <property type="entry name" value="C_TYPE_LECTIN_2"/>
    <property type="match status" value="1"/>
</dbReference>
<protein>
    <submittedName>
        <fullName evidence="5">Uncharacterized protein</fullName>
    </submittedName>
</protein>
<dbReference type="CDD" id="cd01450">
    <property type="entry name" value="vWFA_subfamily_ECM"/>
    <property type="match status" value="1"/>
</dbReference>
<dbReference type="SMART" id="SM00034">
    <property type="entry name" value="CLECT"/>
    <property type="match status" value="1"/>
</dbReference>
<dbReference type="SMART" id="SM00327">
    <property type="entry name" value="VWA"/>
    <property type="match status" value="2"/>
</dbReference>
<dbReference type="CDD" id="cd00037">
    <property type="entry name" value="CLECT"/>
    <property type="match status" value="1"/>
</dbReference>
<evidence type="ECO:0000259" key="3">
    <source>
        <dbReference type="PROSITE" id="PS50234"/>
    </source>
</evidence>
<organism evidence="4 5">
    <name type="scientific">Plectus sambesii</name>
    <dbReference type="NCBI Taxonomy" id="2011161"/>
    <lineage>
        <taxon>Eukaryota</taxon>
        <taxon>Metazoa</taxon>
        <taxon>Ecdysozoa</taxon>
        <taxon>Nematoda</taxon>
        <taxon>Chromadorea</taxon>
        <taxon>Plectida</taxon>
        <taxon>Plectina</taxon>
        <taxon>Plectoidea</taxon>
        <taxon>Plectidae</taxon>
        <taxon>Plectus</taxon>
    </lineage>
</organism>
<dbReference type="Gene3D" id="3.10.100.10">
    <property type="entry name" value="Mannose-Binding Protein A, subunit A"/>
    <property type="match status" value="1"/>
</dbReference>
<dbReference type="SUPFAM" id="SSF56436">
    <property type="entry name" value="C-type lectin-like"/>
    <property type="match status" value="1"/>
</dbReference>
<keyword evidence="4" id="KW-1185">Reference proteome</keyword>
<feature type="domain" description="VWFA" evidence="3">
    <location>
        <begin position="364"/>
        <end position="514"/>
    </location>
</feature>
<dbReference type="InterPro" id="IPR016186">
    <property type="entry name" value="C-type_lectin-like/link_sf"/>
</dbReference>
<dbReference type="InterPro" id="IPR036465">
    <property type="entry name" value="vWFA_dom_sf"/>
</dbReference>
<sequence length="762" mass="82806">MVARTTGLWKTEPCGVENCFVCEMFTSSSGNTTGTMTTTSPITGTTQTPRPTPSNACHTKNCTGTLGYPGNCSFSGNVATCHCPGNLDPDSCGKVGCVKKMNGGQVVNQAGPFWSPGYNGYNGTYGGNLDCYWILSQGGQQVNITLKAFKTASDATLTLRTNSGNYPLSGDLTNILDLINRRLQSAIAVSTPHFCQEQSGKCFTVIVHQKLKWNDAEKYCETTLPNGRLASIHNVFDGSIIVAWLPFLSTDPWFGAFQIGTQPFQYADGSSMDYTNWTPGQPTLQCAQICHSTGNNAGIQCQQGKWRTASCEKSAQFICEYEYSSISPTSTVPYTTVSTTSTAPPSTAVTTLPPDNCPEDMVYDIFIILDDSGNSNTAQFLEMQSFLIQYLSKLTYSPSYTQVLFLSASSTAMATGTLGFYKGPELAQIIQYTYQAVGDYSINLQSAFRVIVDTINEKEYRPSAHHLILYITTTSYTDDPLSLASQLRNQYGQSFLSIAYGSNADVDKLAQLSGGYDCVLRAGIPGVSLDDVVLQAWNKTCSYTSCNESATTTTASSPPHSCDIKSIKYMIYLVVDDSSAVSKIDYDQLRTFLTVFASEYTVAADNVVFALITVSHEATVYLISPSVEDVVYTLINHNKQDGMGQNLNEAFLWVNQLLTLNLVPPGTPQLLIYISGTTEFTESAPYDTADILAQAGIKFLAVQYEQQADLSTLAYLVGGENCVYSATDSDSRNGMAAWLQNKTCNEDYCNIPPSTTTATDRN</sequence>
<proteinExistence type="predicted"/>
<evidence type="ECO:0000313" key="4">
    <source>
        <dbReference type="Proteomes" id="UP000887566"/>
    </source>
</evidence>